<proteinExistence type="predicted"/>
<evidence type="ECO:0000313" key="2">
    <source>
        <dbReference type="Proteomes" id="UP000606974"/>
    </source>
</evidence>
<gene>
    <name evidence="1" type="ORF">GJ744_000374</name>
</gene>
<dbReference type="Proteomes" id="UP000606974">
    <property type="component" value="Unassembled WGS sequence"/>
</dbReference>
<name>A0A8H7ARA5_9EURO</name>
<evidence type="ECO:0000313" key="1">
    <source>
        <dbReference type="EMBL" id="KAF7512807.1"/>
    </source>
</evidence>
<accession>A0A8H7ARA5</accession>
<keyword evidence="2" id="KW-1185">Reference proteome</keyword>
<comment type="caution">
    <text evidence="1">The sequence shown here is derived from an EMBL/GenBank/DDBJ whole genome shotgun (WGS) entry which is preliminary data.</text>
</comment>
<organism evidence="1 2">
    <name type="scientific">Endocarpon pusillum</name>
    <dbReference type="NCBI Taxonomy" id="364733"/>
    <lineage>
        <taxon>Eukaryota</taxon>
        <taxon>Fungi</taxon>
        <taxon>Dikarya</taxon>
        <taxon>Ascomycota</taxon>
        <taxon>Pezizomycotina</taxon>
        <taxon>Eurotiomycetes</taxon>
        <taxon>Chaetothyriomycetidae</taxon>
        <taxon>Verrucariales</taxon>
        <taxon>Verrucariaceae</taxon>
        <taxon>Endocarpon</taxon>
    </lineage>
</organism>
<dbReference type="AlphaFoldDB" id="A0A8H7ARA5"/>
<sequence length="83" mass="9695">MLKRKELQIRIQPIYQNRDDLDALRTEHSEESPLTYQSSSLTSNFNHNHYHHNIKSNSSSISNNNNNINNHHLHLLLNGSCFV</sequence>
<dbReference type="EMBL" id="JAACFV010000010">
    <property type="protein sequence ID" value="KAF7512807.1"/>
    <property type="molecule type" value="Genomic_DNA"/>
</dbReference>
<protein>
    <submittedName>
        <fullName evidence="1">Uncharacterized protein</fullName>
    </submittedName>
</protein>
<reference evidence="1" key="1">
    <citation type="submission" date="2020-02" db="EMBL/GenBank/DDBJ databases">
        <authorList>
            <person name="Palmer J.M."/>
        </authorList>
    </citation>
    <scope>NUCLEOTIDE SEQUENCE</scope>
    <source>
        <strain evidence="1">EPUS1.4</strain>
        <tissue evidence="1">Thallus</tissue>
    </source>
</reference>